<gene>
    <name evidence="5" type="ORF">BSAL_35725</name>
</gene>
<dbReference type="Gene3D" id="1.10.510.10">
    <property type="entry name" value="Transferase(Phosphotransferase) domain 1"/>
    <property type="match status" value="1"/>
</dbReference>
<dbReference type="PANTHER" id="PTHR45832">
    <property type="entry name" value="SERINE/THREONINE-PROTEIN KINASE SAMKA-RELATED-RELATED"/>
    <property type="match status" value="1"/>
</dbReference>
<dbReference type="Proteomes" id="UP000051952">
    <property type="component" value="Unassembled WGS sequence"/>
</dbReference>
<dbReference type="VEuPathDB" id="TriTrypDB:BSAL_35725"/>
<accession>A0A0S4JQA2</accession>
<evidence type="ECO:0000256" key="2">
    <source>
        <dbReference type="ARBA" id="ARBA00022741"/>
    </source>
</evidence>
<evidence type="ECO:0000313" key="6">
    <source>
        <dbReference type="Proteomes" id="UP000051952"/>
    </source>
</evidence>
<evidence type="ECO:0000256" key="1">
    <source>
        <dbReference type="ARBA" id="ARBA00008874"/>
    </source>
</evidence>
<name>A0A0S4JQA2_BODSA</name>
<dbReference type="GO" id="GO:0004672">
    <property type="term" value="F:protein kinase activity"/>
    <property type="evidence" value="ECO:0007669"/>
    <property type="project" value="InterPro"/>
</dbReference>
<dbReference type="Pfam" id="PF00069">
    <property type="entry name" value="Pkinase"/>
    <property type="match status" value="1"/>
</dbReference>
<dbReference type="PANTHER" id="PTHR45832:SF22">
    <property type="entry name" value="SERINE_THREONINE-PROTEIN KINASE SAMKA-RELATED"/>
    <property type="match status" value="1"/>
</dbReference>
<feature type="domain" description="Protein kinase" evidence="4">
    <location>
        <begin position="305"/>
        <end position="566"/>
    </location>
</feature>
<sequence length="593" mass="66334">MTVCAPPNKEDHQQLLAWAGNQPMLATTLRELSHFASTHSGGAGQSIAASFEEWVSVRLGSRSPYVWHLQWIRVLGPYLLFFESPKANGKLLRAVYIPGTTPVLLGATHPDSGKRENILYIESLYGAYFGDDEDAREDEAPLVWRSVLVDQRRTFLHFEFRESLFRWKLKLLQVATTRSEFSGVRFGQPQSIQHLLRVNETASSRPGRTRVGEQAPAVADKDIPKNIGVKFLPERMLHFLRQNGLTDEEIQKHTIEDVVAMQGIVNGTSEHVGPKAKETQFTKLNFNKKVTLSDLTVKESVEQLYADLVLVDQGMQGKVYRAVARKTRQTVAVKKIVLKNEATELIPLINEINVLSQCAHPNIVSLLTCHQQGKEISIVMEFMSGGKLTDILDEEEGIGHIMSEREIATITFEVASGLQYLHERNIMHRDIKSDNILMNDNGDVKLGDFGFATSIESPTGGINSRKTLVGTPYWMAPEITKGQAYDFKADNWSLGILFLELCDNLPPWMGLNPIKALSKISLSPPPKIAGTKRSLSSLAHEFAAFVLVKDPRKRPTISEICAHPFLAASNRMQDKSALKVHVERLLTLKGRKK</sequence>
<proteinExistence type="inferred from homology"/>
<dbReference type="PROSITE" id="PS00108">
    <property type="entry name" value="PROTEIN_KINASE_ST"/>
    <property type="match status" value="1"/>
</dbReference>
<dbReference type="PROSITE" id="PS50011">
    <property type="entry name" value="PROTEIN_KINASE_DOM"/>
    <property type="match status" value="1"/>
</dbReference>
<keyword evidence="2" id="KW-0547">Nucleotide-binding</keyword>
<dbReference type="GO" id="GO:0005524">
    <property type="term" value="F:ATP binding"/>
    <property type="evidence" value="ECO:0007669"/>
    <property type="project" value="UniProtKB-KW"/>
</dbReference>
<protein>
    <submittedName>
        <fullName evidence="5">Protein kinase, putative</fullName>
    </submittedName>
</protein>
<dbReference type="SUPFAM" id="SSF56112">
    <property type="entry name" value="Protein kinase-like (PK-like)"/>
    <property type="match status" value="1"/>
</dbReference>
<reference evidence="6" key="1">
    <citation type="submission" date="2015-09" db="EMBL/GenBank/DDBJ databases">
        <authorList>
            <consortium name="Pathogen Informatics"/>
        </authorList>
    </citation>
    <scope>NUCLEOTIDE SEQUENCE [LARGE SCALE GENOMIC DNA]</scope>
    <source>
        <strain evidence="6">Lake Konstanz</strain>
    </source>
</reference>
<comment type="similarity">
    <text evidence="1">Belongs to the protein kinase superfamily. STE Ser/Thr protein kinase family. STE20 subfamily.</text>
</comment>
<dbReference type="AlphaFoldDB" id="A0A0S4JQA2"/>
<dbReference type="EMBL" id="CYKH01002009">
    <property type="protein sequence ID" value="CUG92141.1"/>
    <property type="molecule type" value="Genomic_DNA"/>
</dbReference>
<dbReference type="InterPro" id="IPR000719">
    <property type="entry name" value="Prot_kinase_dom"/>
</dbReference>
<dbReference type="OrthoDB" id="2914378at2759"/>
<evidence type="ECO:0000313" key="5">
    <source>
        <dbReference type="EMBL" id="CUG92141.1"/>
    </source>
</evidence>
<dbReference type="SMART" id="SM00220">
    <property type="entry name" value="S_TKc"/>
    <property type="match status" value="1"/>
</dbReference>
<evidence type="ECO:0000256" key="3">
    <source>
        <dbReference type="ARBA" id="ARBA00022840"/>
    </source>
</evidence>
<dbReference type="InterPro" id="IPR011009">
    <property type="entry name" value="Kinase-like_dom_sf"/>
</dbReference>
<keyword evidence="6" id="KW-1185">Reference proteome</keyword>
<dbReference type="InterPro" id="IPR008271">
    <property type="entry name" value="Ser/Thr_kinase_AS"/>
</dbReference>
<keyword evidence="5" id="KW-0418">Kinase</keyword>
<evidence type="ECO:0000259" key="4">
    <source>
        <dbReference type="PROSITE" id="PS50011"/>
    </source>
</evidence>
<organism evidence="5 6">
    <name type="scientific">Bodo saltans</name>
    <name type="common">Flagellated protozoan</name>
    <dbReference type="NCBI Taxonomy" id="75058"/>
    <lineage>
        <taxon>Eukaryota</taxon>
        <taxon>Discoba</taxon>
        <taxon>Euglenozoa</taxon>
        <taxon>Kinetoplastea</taxon>
        <taxon>Metakinetoplastina</taxon>
        <taxon>Eubodonida</taxon>
        <taxon>Bodonidae</taxon>
        <taxon>Bodo</taxon>
    </lineage>
</organism>
<keyword evidence="3" id="KW-0067">ATP-binding</keyword>
<keyword evidence="5" id="KW-0808">Transferase</keyword>
<dbReference type="InterPro" id="IPR051931">
    <property type="entry name" value="PAK3-like"/>
</dbReference>